<gene>
    <name evidence="2" type="ORF">H0267_11925</name>
</gene>
<keyword evidence="1" id="KW-1133">Transmembrane helix</keyword>
<evidence type="ECO:0000313" key="2">
    <source>
        <dbReference type="EMBL" id="MBH0230927.1"/>
    </source>
</evidence>
<organism evidence="2 3">
    <name type="scientific">Halobacillus yeomjeoni</name>
    <dbReference type="NCBI Taxonomy" id="311194"/>
    <lineage>
        <taxon>Bacteria</taxon>
        <taxon>Bacillati</taxon>
        <taxon>Bacillota</taxon>
        <taxon>Bacilli</taxon>
        <taxon>Bacillales</taxon>
        <taxon>Bacillaceae</taxon>
        <taxon>Halobacillus</taxon>
    </lineage>
</organism>
<sequence>MTDVRELIEKDGKRQFITGACLAAVSLIFIIGFFTYDPGSTVLAFLYGPLFAISGGRLIQMGYRDIQKAKRTERALKDDEDIFFDKAHARMYIGANEKEAGESHMYDMNKQIYFSVQEKTRSRHSLVSFFATFLSYGSIRPADYKMRADHGKEIYHLEKKGGFTWRGYVQQMDGTYVAYTKEIKNKSTGQKVYRYIEKNYVRWSAEGDPVIGHFTIKDQDGNVWAVMKEGAIPREAVDDFNDVYGSLIEWKKRDDIPLSLVAFLFLLQTRYR</sequence>
<keyword evidence="1" id="KW-0812">Transmembrane</keyword>
<name>A0A931HW75_9BACI</name>
<accession>A0A931HW75</accession>
<dbReference type="EMBL" id="JADZSC010000002">
    <property type="protein sequence ID" value="MBH0230927.1"/>
    <property type="molecule type" value="Genomic_DNA"/>
</dbReference>
<dbReference type="Proteomes" id="UP000614490">
    <property type="component" value="Unassembled WGS sequence"/>
</dbReference>
<evidence type="ECO:0000256" key="1">
    <source>
        <dbReference type="SAM" id="Phobius"/>
    </source>
</evidence>
<dbReference type="RefSeq" id="WP_197317529.1">
    <property type="nucleotide sequence ID" value="NZ_JADZSC010000002.1"/>
</dbReference>
<dbReference type="AlphaFoldDB" id="A0A931HW75"/>
<proteinExistence type="predicted"/>
<keyword evidence="3" id="KW-1185">Reference proteome</keyword>
<feature type="transmembrane region" description="Helical" evidence="1">
    <location>
        <begin position="16"/>
        <end position="36"/>
    </location>
</feature>
<reference evidence="2 3" key="1">
    <citation type="journal article" date="2005" name="Int. J. Syst. Evol. Microbiol.">
        <title>Halobacillus yeomjeoni sp. nov., isolated from a marine solar saltern in Korea.</title>
        <authorList>
            <person name="Yoon J.H."/>
            <person name="Kang S.J."/>
            <person name="Lee C.H."/>
            <person name="Oh H.W."/>
            <person name="Oh T.K."/>
        </authorList>
    </citation>
    <scope>NUCLEOTIDE SEQUENCE [LARGE SCALE GENOMIC DNA]</scope>
    <source>
        <strain evidence="2 3">KCTC 3957</strain>
    </source>
</reference>
<feature type="transmembrane region" description="Helical" evidence="1">
    <location>
        <begin position="42"/>
        <end position="59"/>
    </location>
</feature>
<keyword evidence="1" id="KW-0472">Membrane</keyword>
<evidence type="ECO:0000313" key="3">
    <source>
        <dbReference type="Proteomes" id="UP000614490"/>
    </source>
</evidence>
<protein>
    <submittedName>
        <fullName evidence="2">Uncharacterized protein</fullName>
    </submittedName>
</protein>
<comment type="caution">
    <text evidence="2">The sequence shown here is derived from an EMBL/GenBank/DDBJ whole genome shotgun (WGS) entry which is preliminary data.</text>
</comment>